<sequence length="55" mass="6484">MKNNKKMLYVFLHIITSCILIYSFFKNGNITFTLFLIAILVELCGRSAIYLYKKM</sequence>
<evidence type="ECO:0000313" key="2">
    <source>
        <dbReference type="EMBL" id="GHN33821.1"/>
    </source>
</evidence>
<keyword evidence="1" id="KW-1133">Transmembrane helix</keyword>
<accession>A0ABD0AFJ9</accession>
<organism evidence="2 3">
    <name type="scientific">Lactobacillus delbrueckii</name>
    <dbReference type="NCBI Taxonomy" id="1584"/>
    <lineage>
        <taxon>Bacteria</taxon>
        <taxon>Bacillati</taxon>
        <taxon>Bacillota</taxon>
        <taxon>Bacilli</taxon>
        <taxon>Lactobacillales</taxon>
        <taxon>Lactobacillaceae</taxon>
        <taxon>Lactobacillus</taxon>
    </lineage>
</organism>
<keyword evidence="1" id="KW-0472">Membrane</keyword>
<dbReference type="AlphaFoldDB" id="A0ABD0AFJ9"/>
<evidence type="ECO:0000313" key="3">
    <source>
        <dbReference type="Proteomes" id="UP001054884"/>
    </source>
</evidence>
<feature type="transmembrane region" description="Helical" evidence="1">
    <location>
        <begin position="31"/>
        <end position="52"/>
    </location>
</feature>
<keyword evidence="1" id="KW-0812">Transmembrane</keyword>
<comment type="caution">
    <text evidence="2">The sequence shown here is derived from an EMBL/GenBank/DDBJ whole genome shotgun (WGS) entry which is preliminary data.</text>
</comment>
<protein>
    <submittedName>
        <fullName evidence="2">Uncharacterized protein</fullName>
    </submittedName>
</protein>
<name>A0ABD0AFJ9_9LACO</name>
<proteinExistence type="predicted"/>
<dbReference type="PROSITE" id="PS51257">
    <property type="entry name" value="PROKAR_LIPOPROTEIN"/>
    <property type="match status" value="1"/>
</dbReference>
<reference evidence="2 3" key="1">
    <citation type="journal article" date="2022" name="J. Dairy Sci.">
        <title>Genetic diversity of Lactobacillus delbrueckii isolated from raw milk in Hokkaido, Japan.</title>
        <authorList>
            <person name="Tsuchihashi H."/>
            <person name="Ichikawa A."/>
            <person name="Takeda M."/>
            <person name="Koizumi A."/>
            <person name="Mizoguchi C."/>
            <person name="Ishida T."/>
            <person name="Kimura K."/>
        </authorList>
    </citation>
    <scope>NUCLEOTIDE SEQUENCE [LARGE SCALE GENOMIC DNA]</scope>
    <source>
        <strain evidence="2 3">ME-791</strain>
    </source>
</reference>
<dbReference type="Proteomes" id="UP001054884">
    <property type="component" value="Unassembled WGS sequence"/>
</dbReference>
<gene>
    <name evidence="2" type="ORF">ME791_09730</name>
</gene>
<feature type="transmembrane region" description="Helical" evidence="1">
    <location>
        <begin position="7"/>
        <end position="25"/>
    </location>
</feature>
<dbReference type="EMBL" id="BNHY01000017">
    <property type="protein sequence ID" value="GHN33821.1"/>
    <property type="molecule type" value="Genomic_DNA"/>
</dbReference>
<evidence type="ECO:0000256" key="1">
    <source>
        <dbReference type="SAM" id="Phobius"/>
    </source>
</evidence>